<feature type="transmembrane region" description="Helical" evidence="8">
    <location>
        <begin position="106"/>
        <end position="126"/>
    </location>
</feature>
<feature type="transmembrane region" description="Helical" evidence="8">
    <location>
        <begin position="21"/>
        <end position="42"/>
    </location>
</feature>
<evidence type="ECO:0000256" key="3">
    <source>
        <dbReference type="ARBA" id="ARBA00022448"/>
    </source>
</evidence>
<organism evidence="9 10">
    <name type="scientific">Sanguibacter gelidistatuariae</name>
    <dbReference type="NCBI Taxonomy" id="1814289"/>
    <lineage>
        <taxon>Bacteria</taxon>
        <taxon>Bacillati</taxon>
        <taxon>Actinomycetota</taxon>
        <taxon>Actinomycetes</taxon>
        <taxon>Micrococcales</taxon>
        <taxon>Sanguibacteraceae</taxon>
        <taxon>Sanguibacter</taxon>
    </lineage>
</organism>
<dbReference type="Pfam" id="PF01032">
    <property type="entry name" value="FecCD"/>
    <property type="match status" value="1"/>
</dbReference>
<dbReference type="Gene3D" id="1.10.3470.10">
    <property type="entry name" value="ABC transporter involved in vitamin B12 uptake, BtuC"/>
    <property type="match status" value="1"/>
</dbReference>
<dbReference type="SUPFAM" id="SSF81345">
    <property type="entry name" value="ABC transporter involved in vitamin B12 uptake, BtuC"/>
    <property type="match status" value="1"/>
</dbReference>
<feature type="transmembrane region" description="Helical" evidence="8">
    <location>
        <begin position="209"/>
        <end position="229"/>
    </location>
</feature>
<dbReference type="PANTHER" id="PTHR30472">
    <property type="entry name" value="FERRIC ENTEROBACTIN TRANSPORT SYSTEM PERMEASE PROTEIN"/>
    <property type="match status" value="1"/>
</dbReference>
<evidence type="ECO:0000256" key="6">
    <source>
        <dbReference type="ARBA" id="ARBA00022989"/>
    </source>
</evidence>
<proteinExistence type="inferred from homology"/>
<evidence type="ECO:0000256" key="1">
    <source>
        <dbReference type="ARBA" id="ARBA00004651"/>
    </source>
</evidence>
<dbReference type="InterPro" id="IPR000522">
    <property type="entry name" value="ABC_transptr_permease_BtuC"/>
</dbReference>
<reference evidence="9 10" key="1">
    <citation type="submission" date="2016-09" db="EMBL/GenBank/DDBJ databases">
        <authorList>
            <person name="Capua I."/>
            <person name="De Benedictis P."/>
            <person name="Joannis T."/>
            <person name="Lombin L.H."/>
            <person name="Cattoli G."/>
        </authorList>
    </citation>
    <scope>NUCLEOTIDE SEQUENCE [LARGE SCALE GENOMIC DNA]</scope>
    <source>
        <strain evidence="9 10">ISLP-3</strain>
    </source>
</reference>
<dbReference type="STRING" id="1814289.SAMN05216410_3358"/>
<evidence type="ECO:0000256" key="7">
    <source>
        <dbReference type="ARBA" id="ARBA00023136"/>
    </source>
</evidence>
<dbReference type="Proteomes" id="UP000199039">
    <property type="component" value="Unassembled WGS sequence"/>
</dbReference>
<name>A0A1G6UY35_9MICO</name>
<comment type="similarity">
    <text evidence="2">Belongs to the binding-protein-dependent transport system permease family. FecCD subfamily.</text>
</comment>
<feature type="transmembrane region" description="Helical" evidence="8">
    <location>
        <begin position="77"/>
        <end position="94"/>
    </location>
</feature>
<dbReference type="FunFam" id="1.10.3470.10:FF:000001">
    <property type="entry name" value="Vitamin B12 ABC transporter permease BtuC"/>
    <property type="match status" value="1"/>
</dbReference>
<keyword evidence="6 8" id="KW-1133">Transmembrane helix</keyword>
<feature type="transmembrane region" description="Helical" evidence="8">
    <location>
        <begin position="289"/>
        <end position="307"/>
    </location>
</feature>
<dbReference type="GO" id="GO:0022857">
    <property type="term" value="F:transmembrane transporter activity"/>
    <property type="evidence" value="ECO:0007669"/>
    <property type="project" value="InterPro"/>
</dbReference>
<evidence type="ECO:0000256" key="4">
    <source>
        <dbReference type="ARBA" id="ARBA00022475"/>
    </source>
</evidence>
<accession>A0A1G6UY35</accession>
<dbReference type="EMBL" id="FMYH01000007">
    <property type="protein sequence ID" value="SDD46164.1"/>
    <property type="molecule type" value="Genomic_DNA"/>
</dbReference>
<keyword evidence="3" id="KW-0813">Transport</keyword>
<comment type="subcellular location">
    <subcellularLocation>
        <location evidence="1">Cell membrane</location>
        <topology evidence="1">Multi-pass membrane protein</topology>
    </subcellularLocation>
</comment>
<evidence type="ECO:0000256" key="8">
    <source>
        <dbReference type="SAM" id="Phobius"/>
    </source>
</evidence>
<evidence type="ECO:0000313" key="10">
    <source>
        <dbReference type="Proteomes" id="UP000199039"/>
    </source>
</evidence>
<protein>
    <submittedName>
        <fullName evidence="9">Iron complex transport system permease protein</fullName>
    </submittedName>
</protein>
<evidence type="ECO:0000256" key="5">
    <source>
        <dbReference type="ARBA" id="ARBA00022692"/>
    </source>
</evidence>
<keyword evidence="7 8" id="KW-0472">Membrane</keyword>
<dbReference type="InterPro" id="IPR037294">
    <property type="entry name" value="ABC_BtuC-like"/>
</dbReference>
<keyword evidence="4" id="KW-1003">Cell membrane</keyword>
<keyword evidence="5 8" id="KW-0812">Transmembrane</keyword>
<dbReference type="GO" id="GO:0005886">
    <property type="term" value="C:plasma membrane"/>
    <property type="evidence" value="ECO:0007669"/>
    <property type="project" value="UniProtKB-SubCell"/>
</dbReference>
<gene>
    <name evidence="9" type="ORF">SAMN05216410_3358</name>
</gene>
<dbReference type="GO" id="GO:0033214">
    <property type="term" value="P:siderophore-iron import into cell"/>
    <property type="evidence" value="ECO:0007669"/>
    <property type="project" value="TreeGrafter"/>
</dbReference>
<evidence type="ECO:0000256" key="2">
    <source>
        <dbReference type="ARBA" id="ARBA00007935"/>
    </source>
</evidence>
<evidence type="ECO:0000313" key="9">
    <source>
        <dbReference type="EMBL" id="SDD46164.1"/>
    </source>
</evidence>
<dbReference type="AlphaFoldDB" id="A0A1G6UY35"/>
<dbReference type="CDD" id="cd06550">
    <property type="entry name" value="TM_ABC_iron-siderophores_like"/>
    <property type="match status" value="1"/>
</dbReference>
<feature type="transmembrane region" description="Helical" evidence="8">
    <location>
        <begin position="250"/>
        <end position="277"/>
    </location>
</feature>
<sequence length="345" mass="34659">MTAALDAVQGRTLASGPVRRWGLGAGLILALAATALVTALSLSVGTNQLPLSTVWHGLVSPDDSFASTVIASRVPRTLLGLLVGAGLAVAGTLMQGITRNPLADPGLLGVNAGASAAIVAGTVVFGSLGQRAIFVAVPGAFLAAVVVYAIGSGRSGPTPVRLVLSGAAITAVLMAGIQAVTLTNPEVFETYRFWVVGSLAGRPSEIVDMIWPVVVVGLVAALLLGRPLNTLALGDETARALGGNAGRTRLLGALVATVLAGACTAAVGPIAFVGLAVPHIVRTITGSDYRWLVAYCIALGPVLLLGADVVGRIVARPGELMVGVVTAFIGAPFLYVAVRRSGSGL</sequence>
<feature type="transmembrane region" description="Helical" evidence="8">
    <location>
        <begin position="162"/>
        <end position="182"/>
    </location>
</feature>
<feature type="transmembrane region" description="Helical" evidence="8">
    <location>
        <begin position="319"/>
        <end position="338"/>
    </location>
</feature>
<keyword evidence="10" id="KW-1185">Reference proteome</keyword>
<dbReference type="OrthoDB" id="9782305at2"/>
<feature type="transmembrane region" description="Helical" evidence="8">
    <location>
        <begin position="132"/>
        <end position="150"/>
    </location>
</feature>
<dbReference type="RefSeq" id="WP_093185425.1">
    <property type="nucleotide sequence ID" value="NZ_FMYH01000007.1"/>
</dbReference>
<dbReference type="PANTHER" id="PTHR30472:SF1">
    <property type="entry name" value="FE(3+) DICITRATE TRANSPORT SYSTEM PERMEASE PROTEIN FECC-RELATED"/>
    <property type="match status" value="1"/>
</dbReference>